<dbReference type="GO" id="GO:0015937">
    <property type="term" value="P:coenzyme A biosynthetic process"/>
    <property type="evidence" value="ECO:0007669"/>
    <property type="project" value="UniProtKB-UniRule"/>
</dbReference>
<keyword evidence="3 4" id="KW-0436">Ligase</keyword>
<dbReference type="Pfam" id="PF04127">
    <property type="entry name" value="DFP"/>
    <property type="match status" value="1"/>
</dbReference>
<dbReference type="HAMAP" id="MF_02225">
    <property type="entry name" value="CoaBC"/>
    <property type="match status" value="1"/>
</dbReference>
<comment type="function">
    <text evidence="3">Catalyzes two sequential steps in the biosynthesis of coenzyme A. In the first step cysteine is conjugated to 4'-phosphopantothenate to form 4-phosphopantothenoylcysteine. In the second step the latter compound is decarboxylated to form 4'-phosphopantotheine.</text>
</comment>
<dbReference type="EMBL" id="AYYQ01000031">
    <property type="protein sequence ID" value="KRM68065.1"/>
    <property type="molecule type" value="Genomic_DNA"/>
</dbReference>
<gene>
    <name evidence="3" type="primary">coaBC</name>
    <name evidence="7" type="ORF">FD06_GL000183</name>
</gene>
<dbReference type="GO" id="GO:0004633">
    <property type="term" value="F:phosphopantothenoylcysteine decarboxylase activity"/>
    <property type="evidence" value="ECO:0007669"/>
    <property type="project" value="UniProtKB-UniRule"/>
</dbReference>
<dbReference type="GO" id="GO:0010181">
    <property type="term" value="F:FMN binding"/>
    <property type="evidence" value="ECO:0007669"/>
    <property type="project" value="UniProtKB-UniRule"/>
</dbReference>
<keyword evidence="3" id="KW-0460">Magnesium</keyword>
<comment type="function">
    <text evidence="4">Catalyzes two steps in the biosynthesis of coenzyme A. In the first step cysteine is conjugated to 4'-phosphopantothenate to form 4-phosphopantothenoylcysteine, in the latter compound is decarboxylated to form 4'-phosphopantotheine.</text>
</comment>
<evidence type="ECO:0000259" key="6">
    <source>
        <dbReference type="Pfam" id="PF04127"/>
    </source>
</evidence>
<dbReference type="RefSeq" id="WP_056966391.1">
    <property type="nucleotide sequence ID" value="NZ_AYYQ01000031.1"/>
</dbReference>
<accession>A0A0R2ALL9</accession>
<feature type="region of interest" description="Phosphopantothenoylcysteine decarboxylase" evidence="3">
    <location>
        <begin position="1"/>
        <end position="188"/>
    </location>
</feature>
<comment type="catalytic activity">
    <reaction evidence="3 4">
        <text>N-[(R)-4-phosphopantothenoyl]-L-cysteine + H(+) = (R)-4'-phosphopantetheine + CO2</text>
        <dbReference type="Rhea" id="RHEA:16793"/>
        <dbReference type="ChEBI" id="CHEBI:15378"/>
        <dbReference type="ChEBI" id="CHEBI:16526"/>
        <dbReference type="ChEBI" id="CHEBI:59458"/>
        <dbReference type="ChEBI" id="CHEBI:61723"/>
        <dbReference type="EC" id="4.1.1.36"/>
    </reaction>
</comment>
<dbReference type="EC" id="4.1.1.36" evidence="3"/>
<feature type="binding site" evidence="3">
    <location>
        <position position="337"/>
    </location>
    <ligand>
        <name>CTP</name>
        <dbReference type="ChEBI" id="CHEBI:37563"/>
    </ligand>
</feature>
<dbReference type="GO" id="GO:0015941">
    <property type="term" value="P:pantothenate catabolic process"/>
    <property type="evidence" value="ECO:0007669"/>
    <property type="project" value="InterPro"/>
</dbReference>
<comment type="similarity">
    <text evidence="3 4">In the N-terminal section; belongs to the HFCD (homo-oligomeric flavin containing Cys decarboxylase) superfamily.</text>
</comment>
<keyword evidence="8" id="KW-1185">Reference proteome</keyword>
<proteinExistence type="inferred from homology"/>
<dbReference type="PANTHER" id="PTHR14359">
    <property type="entry name" value="HOMO-OLIGOMERIC FLAVIN CONTAINING CYS DECARBOXYLASE FAMILY"/>
    <property type="match status" value="1"/>
</dbReference>
<feature type="domain" description="DNA/pantothenate metabolism flavoprotein C-terminal" evidence="6">
    <location>
        <begin position="184"/>
        <end position="395"/>
    </location>
</feature>
<organism evidence="7 8">
    <name type="scientific">Apilactobacillus ozensis DSM 23829 = JCM 17196</name>
    <dbReference type="NCBI Taxonomy" id="1423781"/>
    <lineage>
        <taxon>Bacteria</taxon>
        <taxon>Bacillati</taxon>
        <taxon>Bacillota</taxon>
        <taxon>Bacilli</taxon>
        <taxon>Lactobacillales</taxon>
        <taxon>Lactobacillaceae</taxon>
        <taxon>Apilactobacillus</taxon>
    </lineage>
</organism>
<keyword evidence="3" id="KW-0511">Multifunctional enzyme</keyword>
<feature type="binding site" evidence="3">
    <location>
        <position position="341"/>
    </location>
    <ligand>
        <name>CTP</name>
        <dbReference type="ChEBI" id="CHEBI:37563"/>
    </ligand>
</feature>
<comment type="pathway">
    <text evidence="3 4">Cofactor biosynthesis; coenzyme A biosynthesis; CoA from (R)-pantothenate: step 3/5.</text>
</comment>
<evidence type="ECO:0000256" key="2">
    <source>
        <dbReference type="ARBA" id="ARBA00023239"/>
    </source>
</evidence>
<dbReference type="GO" id="GO:0004632">
    <property type="term" value="F:phosphopantothenate--cysteine ligase activity"/>
    <property type="evidence" value="ECO:0007669"/>
    <property type="project" value="UniProtKB-UniRule"/>
</dbReference>
<feature type="binding site" evidence="3">
    <location>
        <position position="323"/>
    </location>
    <ligand>
        <name>CTP</name>
        <dbReference type="ChEBI" id="CHEBI:37563"/>
    </ligand>
</feature>
<dbReference type="Pfam" id="PF02441">
    <property type="entry name" value="Flavoprotein"/>
    <property type="match status" value="1"/>
</dbReference>
<feature type="binding site" evidence="3">
    <location>
        <position position="287"/>
    </location>
    <ligand>
        <name>CTP</name>
        <dbReference type="ChEBI" id="CHEBI:37563"/>
    </ligand>
</feature>
<sequence>MLKNLNVALYVCGSISNYKSLSLLRLLKKNGANVKVIMTKNAQMFVSALAFQTLSKNKVYTELTQEFTPEEINHIEIGQWADLSIIAPASANFIAKMANGIADDAASSTLLATKGKKIIVPAMNDNMWFNPATVRNIKQLKKDGNIVISPDSGELAEGYSGKGRMPEPEAILEFIIGNKNNHKLNGKHFVVTAGGTREPIDPVRYITNKSSGKMGYAIARSLIKQGCDVTLISAPTSLEIPKAVKYVPVQSSSDMEKAVLNHFKKADGLIMSAAVSDFKVAKVANQKIKKTSSDDFELHLIKTHDILKEVAKIKQNHQITVGFAAETENLIDNASKKLRTKKLDLLIANDVSREDVGFNSDFNQVTVINDDNTKIAIQKSTKEEIADQIVQIICKKINK</sequence>
<evidence type="ECO:0000313" key="8">
    <source>
        <dbReference type="Proteomes" id="UP000052012"/>
    </source>
</evidence>
<dbReference type="PATRIC" id="fig|1423781.4.peg.185"/>
<dbReference type="STRING" id="1423781.FD06_GL000183"/>
<dbReference type="EC" id="6.3.2.5" evidence="3"/>
<comment type="catalytic activity">
    <reaction evidence="3 4">
        <text>(R)-4'-phosphopantothenate + L-cysteine + CTP = N-[(R)-4-phosphopantothenoyl]-L-cysteine + CMP + diphosphate + H(+)</text>
        <dbReference type="Rhea" id="RHEA:19397"/>
        <dbReference type="ChEBI" id="CHEBI:10986"/>
        <dbReference type="ChEBI" id="CHEBI:15378"/>
        <dbReference type="ChEBI" id="CHEBI:33019"/>
        <dbReference type="ChEBI" id="CHEBI:35235"/>
        <dbReference type="ChEBI" id="CHEBI:37563"/>
        <dbReference type="ChEBI" id="CHEBI:59458"/>
        <dbReference type="ChEBI" id="CHEBI:60377"/>
        <dbReference type="EC" id="6.3.2.5"/>
    </reaction>
</comment>
<dbReference type="GO" id="GO:0046872">
    <property type="term" value="F:metal ion binding"/>
    <property type="evidence" value="ECO:0007669"/>
    <property type="project" value="UniProtKB-KW"/>
</dbReference>
<dbReference type="InterPro" id="IPR005252">
    <property type="entry name" value="CoaBC"/>
</dbReference>
<dbReference type="Proteomes" id="UP000052012">
    <property type="component" value="Unassembled WGS sequence"/>
</dbReference>
<dbReference type="UniPathway" id="UPA00241">
    <property type="reaction ID" value="UER00353"/>
</dbReference>
<comment type="cofactor">
    <cofactor evidence="3">
        <name>Mg(2+)</name>
        <dbReference type="ChEBI" id="CHEBI:18420"/>
    </cofactor>
</comment>
<evidence type="ECO:0000256" key="1">
    <source>
        <dbReference type="ARBA" id="ARBA00022793"/>
    </source>
</evidence>
<dbReference type="GO" id="GO:0071513">
    <property type="term" value="C:phosphopantothenoylcysteine decarboxylase complex"/>
    <property type="evidence" value="ECO:0007669"/>
    <property type="project" value="TreeGrafter"/>
</dbReference>
<dbReference type="InterPro" id="IPR036551">
    <property type="entry name" value="Flavin_trans-like"/>
</dbReference>
<keyword evidence="3" id="KW-0479">Metal-binding</keyword>
<dbReference type="SUPFAM" id="SSF52507">
    <property type="entry name" value="Homo-oligomeric flavin-containing Cys decarboxylases, HFCD"/>
    <property type="match status" value="1"/>
</dbReference>
<comment type="caution">
    <text evidence="7">The sequence shown here is derived from an EMBL/GenBank/DDBJ whole genome shotgun (WGS) entry which is preliminary data.</text>
</comment>
<protein>
    <recommendedName>
        <fullName evidence="3">Coenzyme A biosynthesis bifunctional protein CoaBC</fullName>
    </recommendedName>
    <alternativeName>
        <fullName evidence="3">DNA/pantothenate metabolism flavoprotein</fullName>
    </alternativeName>
    <alternativeName>
        <fullName evidence="3">Phosphopantothenoylcysteine synthetase/decarboxylase</fullName>
        <shortName evidence="3">PPCS-PPCDC</shortName>
    </alternativeName>
    <domain>
        <recommendedName>
            <fullName evidence="3">Phosphopantothenoylcysteine decarboxylase</fullName>
            <shortName evidence="3">PPC decarboxylase</shortName>
            <shortName evidence="3">PPC-DC</shortName>
            <ecNumber evidence="3">4.1.1.36</ecNumber>
        </recommendedName>
        <alternativeName>
            <fullName evidence="3">CoaC</fullName>
        </alternativeName>
    </domain>
    <domain>
        <recommendedName>
            <fullName evidence="3">Phosphopantothenate--cysteine ligase</fullName>
            <ecNumber evidence="3">6.3.2.5</ecNumber>
        </recommendedName>
        <alternativeName>
            <fullName evidence="3">CoaB</fullName>
        </alternativeName>
        <alternativeName>
            <fullName evidence="3">Phosphopantothenoylcysteine synthetase</fullName>
            <shortName evidence="3">PPC synthetase</shortName>
            <shortName evidence="3">PPC-S</shortName>
        </alternativeName>
    </domain>
</protein>
<keyword evidence="2 3" id="KW-0456">Lyase</keyword>
<keyword evidence="3 4" id="KW-0288">FMN</keyword>
<feature type="binding site" evidence="3">
    <location>
        <position position="277"/>
    </location>
    <ligand>
        <name>CTP</name>
        <dbReference type="ChEBI" id="CHEBI:37563"/>
    </ligand>
</feature>
<reference evidence="7 8" key="1">
    <citation type="journal article" date="2015" name="Genome Announc.">
        <title>Expanding the biotechnology potential of lactobacilli through comparative genomics of 213 strains and associated genera.</title>
        <authorList>
            <person name="Sun Z."/>
            <person name="Harris H.M."/>
            <person name="McCann A."/>
            <person name="Guo C."/>
            <person name="Argimon S."/>
            <person name="Zhang W."/>
            <person name="Yang X."/>
            <person name="Jeffery I.B."/>
            <person name="Cooney J.C."/>
            <person name="Kagawa T.F."/>
            <person name="Liu W."/>
            <person name="Song Y."/>
            <person name="Salvetti E."/>
            <person name="Wrobel A."/>
            <person name="Rasinkangas P."/>
            <person name="Parkhill J."/>
            <person name="Rea M.C."/>
            <person name="O'Sullivan O."/>
            <person name="Ritari J."/>
            <person name="Douillard F.P."/>
            <person name="Paul Ross R."/>
            <person name="Yang R."/>
            <person name="Briner A.E."/>
            <person name="Felis G.E."/>
            <person name="de Vos W.M."/>
            <person name="Barrangou R."/>
            <person name="Klaenhammer T.R."/>
            <person name="Caufield P.W."/>
            <person name="Cui Y."/>
            <person name="Zhang H."/>
            <person name="O'Toole P.W."/>
        </authorList>
    </citation>
    <scope>NUCLEOTIDE SEQUENCE [LARGE SCALE GENOMIC DNA]</scope>
    <source>
        <strain evidence="7 8">DSM 23829</strain>
    </source>
</reference>
<feature type="domain" description="Flavoprotein" evidence="5">
    <location>
        <begin position="6"/>
        <end position="176"/>
    </location>
</feature>
<dbReference type="OrthoDB" id="9802554at2"/>
<dbReference type="SUPFAM" id="SSF102645">
    <property type="entry name" value="CoaB-like"/>
    <property type="match status" value="1"/>
</dbReference>
<keyword evidence="1 3" id="KW-0210">Decarboxylase</keyword>
<evidence type="ECO:0000313" key="7">
    <source>
        <dbReference type="EMBL" id="KRM68065.1"/>
    </source>
</evidence>
<evidence type="ECO:0000256" key="4">
    <source>
        <dbReference type="RuleBase" id="RU364078"/>
    </source>
</evidence>
<dbReference type="PANTHER" id="PTHR14359:SF6">
    <property type="entry name" value="PHOSPHOPANTOTHENOYLCYSTEINE DECARBOXYLASE"/>
    <property type="match status" value="1"/>
</dbReference>
<dbReference type="AlphaFoldDB" id="A0A0R2ALL9"/>
<comment type="caution">
    <text evidence="3">Lacks conserved residue(s) required for the propagation of feature annotation.</text>
</comment>
<comment type="cofactor">
    <cofactor evidence="3">
        <name>FMN</name>
        <dbReference type="ChEBI" id="CHEBI:58210"/>
    </cofactor>
    <text evidence="3">Binds 1 FMN per subunit.</text>
</comment>
<dbReference type="InterPro" id="IPR003382">
    <property type="entry name" value="Flavoprotein"/>
</dbReference>
<dbReference type="InterPro" id="IPR035929">
    <property type="entry name" value="CoaB-like_sf"/>
</dbReference>
<evidence type="ECO:0000256" key="3">
    <source>
        <dbReference type="HAMAP-Rule" id="MF_02225"/>
    </source>
</evidence>
<comment type="pathway">
    <text evidence="3 4">Cofactor biosynthesis; coenzyme A biosynthesis; CoA from (R)-pantothenate: step 2/5.</text>
</comment>
<dbReference type="InterPro" id="IPR007085">
    <property type="entry name" value="DNA/pantothenate-metab_flavo_C"/>
</dbReference>
<evidence type="ECO:0000259" key="5">
    <source>
        <dbReference type="Pfam" id="PF02441"/>
    </source>
</evidence>
<dbReference type="NCBIfam" id="TIGR00521">
    <property type="entry name" value="coaBC_dfp"/>
    <property type="match status" value="1"/>
</dbReference>
<comment type="similarity">
    <text evidence="3 4">In the C-terminal section; belongs to the PPC synthetase family.</text>
</comment>
<feature type="region of interest" description="Phosphopantothenate--cysteine ligase" evidence="3">
    <location>
        <begin position="189"/>
        <end position="399"/>
    </location>
</feature>
<keyword evidence="3 4" id="KW-0285">Flavoprotein</keyword>
<dbReference type="Gene3D" id="3.40.50.1950">
    <property type="entry name" value="Flavin prenyltransferase-like"/>
    <property type="match status" value="1"/>
</dbReference>
<name>A0A0R2ALL9_9LACO</name>
<dbReference type="Gene3D" id="3.40.50.10300">
    <property type="entry name" value="CoaB-like"/>
    <property type="match status" value="1"/>
</dbReference>